<reference evidence="1 2" key="1">
    <citation type="submission" date="2017-04" db="EMBL/GenBank/DDBJ databases">
        <title>Monoglobus pectinilyticus 14 draft genome.</title>
        <authorList>
            <person name="Kim C."/>
            <person name="Rosendale D.I."/>
            <person name="Kelly W.J."/>
            <person name="Tannock G.W."/>
            <person name="Patchett M.L."/>
            <person name="Jordens J.Z."/>
        </authorList>
    </citation>
    <scope>NUCLEOTIDE SEQUENCE [LARGE SCALE GENOMIC DNA]</scope>
    <source>
        <strain evidence="1 2">14</strain>
    </source>
</reference>
<protein>
    <recommendedName>
        <fullName evidence="3">Polyketide cyclase/dehydrase</fullName>
    </recommendedName>
</protein>
<dbReference type="AlphaFoldDB" id="A0A2K9P218"/>
<evidence type="ECO:0000313" key="1">
    <source>
        <dbReference type="EMBL" id="AUO19287.1"/>
    </source>
</evidence>
<organism evidence="1 2">
    <name type="scientific">Monoglobus pectinilyticus</name>
    <dbReference type="NCBI Taxonomy" id="1981510"/>
    <lineage>
        <taxon>Bacteria</taxon>
        <taxon>Bacillati</taxon>
        <taxon>Bacillota</taxon>
        <taxon>Clostridia</taxon>
        <taxon>Monoglobales</taxon>
        <taxon>Monoglobaceae</taxon>
        <taxon>Monoglobus</taxon>
    </lineage>
</organism>
<evidence type="ECO:0008006" key="3">
    <source>
        <dbReference type="Google" id="ProtNLM"/>
    </source>
</evidence>
<keyword evidence="2" id="KW-1185">Reference proteome</keyword>
<dbReference type="RefSeq" id="WP_102365503.1">
    <property type="nucleotide sequence ID" value="NZ_CP020991.1"/>
</dbReference>
<dbReference type="InterPro" id="IPR023393">
    <property type="entry name" value="START-like_dom_sf"/>
</dbReference>
<dbReference type="SUPFAM" id="SSF55961">
    <property type="entry name" value="Bet v1-like"/>
    <property type="match status" value="1"/>
</dbReference>
<gene>
    <name evidence="1" type="ORF">B9O19_01124</name>
</gene>
<dbReference type="CDD" id="cd07812">
    <property type="entry name" value="SRPBCC"/>
    <property type="match status" value="1"/>
</dbReference>
<proteinExistence type="predicted"/>
<accession>A0A2K9P218</accession>
<dbReference type="KEGG" id="mpec:B9O19_01124"/>
<dbReference type="OrthoDB" id="9788177at2"/>
<dbReference type="EMBL" id="CP020991">
    <property type="protein sequence ID" value="AUO19287.1"/>
    <property type="molecule type" value="Genomic_DNA"/>
</dbReference>
<dbReference type="Gene3D" id="3.30.530.20">
    <property type="match status" value="1"/>
</dbReference>
<dbReference type="InterPro" id="IPR019587">
    <property type="entry name" value="Polyketide_cyclase/dehydratase"/>
</dbReference>
<dbReference type="Pfam" id="PF10604">
    <property type="entry name" value="Polyketide_cyc2"/>
    <property type="match status" value="1"/>
</dbReference>
<sequence>MIEVTQSTVLDFEIKTVWDIVTSLENYSWRSDLSKLTVMKEGERFVEFDKSGYATTFEITEFKPYKRYELNMENGNLSGHWIGIFTEKDGGKTEVCFTEAVEPKKSMMKLLAKPYLKRFQKKYISDLQNALETK</sequence>
<name>A0A2K9P218_9FIRM</name>
<evidence type="ECO:0000313" key="2">
    <source>
        <dbReference type="Proteomes" id="UP000235589"/>
    </source>
</evidence>
<dbReference type="Proteomes" id="UP000235589">
    <property type="component" value="Chromosome"/>
</dbReference>
<dbReference type="GeneID" id="98062533"/>